<dbReference type="Proteomes" id="UP000251075">
    <property type="component" value="Unassembled WGS sequence"/>
</dbReference>
<dbReference type="EMBL" id="PGTO01000017">
    <property type="protein sequence ID" value="RAU20788.1"/>
    <property type="molecule type" value="Genomic_DNA"/>
</dbReference>
<reference evidence="1 2" key="1">
    <citation type="submission" date="2017-11" db="EMBL/GenBank/DDBJ databases">
        <title>Draft genome sequence of magnetotactic bacterium Magnetospirillum kuznetsovii LBB-42.</title>
        <authorList>
            <person name="Grouzdev D.S."/>
            <person name="Rysina M.S."/>
            <person name="Baslerov R.V."/>
            <person name="Koziaeva V."/>
        </authorList>
    </citation>
    <scope>NUCLEOTIDE SEQUENCE [LARGE SCALE GENOMIC DNA]</scope>
    <source>
        <strain evidence="1 2">LBB-42</strain>
    </source>
</reference>
<sequence>MTIQRFDQKLVHRAWQRMRSGRRLDILDPSPLEIEIDDIALGLSREARWNGQTRGEHAYSVAQHSILVTELMASDVPDLQTEALLAGFLHDAPEYVTSDLVTPFKKHIGSVYRTIEDRVARAVRVAFNLPAELPQEWAEAIDRADHAAAYLEAVHLAGFSEQEARTLFDFRRRAPIIDIEPWEARVAKDRFLAVFDDLVAGGHGCRTIWAGQPLWAVPELQLVEARSA</sequence>
<keyword evidence="2" id="KW-1185">Reference proteome</keyword>
<evidence type="ECO:0000313" key="2">
    <source>
        <dbReference type="Proteomes" id="UP000251075"/>
    </source>
</evidence>
<dbReference type="RefSeq" id="WP_112146795.1">
    <property type="nucleotide sequence ID" value="NZ_PGTO01000017.1"/>
</dbReference>
<proteinExistence type="predicted"/>
<dbReference type="Pfam" id="PF12917">
    <property type="entry name" value="YfbR-like"/>
    <property type="match status" value="1"/>
</dbReference>
<accession>A0A364NUN5</accession>
<dbReference type="GO" id="GO:0016787">
    <property type="term" value="F:hydrolase activity"/>
    <property type="evidence" value="ECO:0007669"/>
    <property type="project" value="UniProtKB-KW"/>
</dbReference>
<dbReference type="Gene3D" id="1.10.3210.10">
    <property type="entry name" value="Hypothetical protein af1432"/>
    <property type="match status" value="1"/>
</dbReference>
<organism evidence="1 2">
    <name type="scientific">Paramagnetospirillum kuznetsovii</name>
    <dbReference type="NCBI Taxonomy" id="2053833"/>
    <lineage>
        <taxon>Bacteria</taxon>
        <taxon>Pseudomonadati</taxon>
        <taxon>Pseudomonadota</taxon>
        <taxon>Alphaproteobacteria</taxon>
        <taxon>Rhodospirillales</taxon>
        <taxon>Magnetospirillaceae</taxon>
        <taxon>Paramagnetospirillum</taxon>
    </lineage>
</organism>
<comment type="caution">
    <text evidence="1">The sequence shown here is derived from an EMBL/GenBank/DDBJ whole genome shotgun (WGS) entry which is preliminary data.</text>
</comment>
<keyword evidence="1" id="KW-0378">Hydrolase</keyword>
<dbReference type="SUPFAM" id="SSF109604">
    <property type="entry name" value="HD-domain/PDEase-like"/>
    <property type="match status" value="1"/>
</dbReference>
<dbReference type="AlphaFoldDB" id="A0A364NUN5"/>
<name>A0A364NUN5_9PROT</name>
<protein>
    <submittedName>
        <fullName evidence="1">Phosphohydrolase</fullName>
    </submittedName>
</protein>
<evidence type="ECO:0000313" key="1">
    <source>
        <dbReference type="EMBL" id="RAU20788.1"/>
    </source>
</evidence>
<gene>
    <name evidence="1" type="ORF">CU669_16720</name>
</gene>
<dbReference type="OrthoDB" id="9794481at2"/>